<sequence>MLKILIFSAFLFSSFAAAIAQQPAAEGGGSSVPELKDLKLQRSAYPATLSADCDYVDEQYTMSCSFFISRVAVQKSDKRVNDMLLRMYKDRTQEEWQDHPICVAPEVKDIERHVRVLKFQKKISSTEEQMIRRQAKPAIKFCADPTLDNYKAYLDALANEMSCNITTTVERATMRYDAERQSWSGIYEPKSKQKPLTEYVVKLDSVTGQVGQRLIFMVDQILRPRGEGRPQRLSYRAKRSDEKYYCGYVDW</sequence>
<dbReference type="Proteomes" id="UP001595776">
    <property type="component" value="Unassembled WGS sequence"/>
</dbReference>
<gene>
    <name evidence="2" type="ORF">ACFO5Q_04865</name>
</gene>
<evidence type="ECO:0000256" key="1">
    <source>
        <dbReference type="SAM" id="SignalP"/>
    </source>
</evidence>
<reference evidence="3" key="1">
    <citation type="journal article" date="2019" name="Int. J. Syst. Evol. Microbiol.">
        <title>The Global Catalogue of Microorganisms (GCM) 10K type strain sequencing project: providing services to taxonomists for standard genome sequencing and annotation.</title>
        <authorList>
            <consortium name="The Broad Institute Genomics Platform"/>
            <consortium name="The Broad Institute Genome Sequencing Center for Infectious Disease"/>
            <person name="Wu L."/>
            <person name="Ma J."/>
        </authorList>
    </citation>
    <scope>NUCLEOTIDE SEQUENCE [LARGE SCALE GENOMIC DNA]</scope>
    <source>
        <strain evidence="3">CGMCC 1.15304</strain>
    </source>
</reference>
<feature type="signal peptide" evidence="1">
    <location>
        <begin position="1"/>
        <end position="20"/>
    </location>
</feature>
<dbReference type="RefSeq" id="WP_068149883.1">
    <property type="nucleotide sequence ID" value="NZ_JBHSCR010000003.1"/>
</dbReference>
<feature type="chain" id="PRO_5046202462" evidence="1">
    <location>
        <begin position="21"/>
        <end position="251"/>
    </location>
</feature>
<evidence type="ECO:0000313" key="2">
    <source>
        <dbReference type="EMBL" id="MFC4347168.1"/>
    </source>
</evidence>
<evidence type="ECO:0000313" key="3">
    <source>
        <dbReference type="Proteomes" id="UP001595776"/>
    </source>
</evidence>
<proteinExistence type="predicted"/>
<name>A0ABV8U7J4_9PROT</name>
<keyword evidence="1" id="KW-0732">Signal</keyword>
<accession>A0ABV8U7J4</accession>
<organism evidence="2 3">
    <name type="scientific">Kordiimonas lipolytica</name>
    <dbReference type="NCBI Taxonomy" id="1662421"/>
    <lineage>
        <taxon>Bacteria</taxon>
        <taxon>Pseudomonadati</taxon>
        <taxon>Pseudomonadota</taxon>
        <taxon>Alphaproteobacteria</taxon>
        <taxon>Kordiimonadales</taxon>
        <taxon>Kordiimonadaceae</taxon>
        <taxon>Kordiimonas</taxon>
    </lineage>
</organism>
<protein>
    <submittedName>
        <fullName evidence="2">Uncharacterized protein</fullName>
    </submittedName>
</protein>
<comment type="caution">
    <text evidence="2">The sequence shown here is derived from an EMBL/GenBank/DDBJ whole genome shotgun (WGS) entry which is preliminary data.</text>
</comment>
<keyword evidence="3" id="KW-1185">Reference proteome</keyword>
<dbReference type="EMBL" id="JBHSCR010000003">
    <property type="protein sequence ID" value="MFC4347168.1"/>
    <property type="molecule type" value="Genomic_DNA"/>
</dbReference>